<sequence length="88" mass="10090">MSLTYLGPPLTQRKRSTKSLEELSIIVEVLEEDLRMGNTCRSPPQSLPSPNPPVSPGWSPTGKSRGPEPRLYIYIYIYIFLFLYIEIF</sequence>
<proteinExistence type="predicted"/>
<evidence type="ECO:0000256" key="1">
    <source>
        <dbReference type="SAM" id="MobiDB-lite"/>
    </source>
</evidence>
<reference evidence="3 4" key="1">
    <citation type="submission" date="2019-03" db="EMBL/GenBank/DDBJ databases">
        <title>First draft genome of Liparis tanakae, snailfish: a comprehensive survey of snailfish specific genes.</title>
        <authorList>
            <person name="Kim W."/>
            <person name="Song I."/>
            <person name="Jeong J.-H."/>
            <person name="Kim D."/>
            <person name="Kim S."/>
            <person name="Ryu S."/>
            <person name="Song J.Y."/>
            <person name="Lee S.K."/>
        </authorList>
    </citation>
    <scope>NUCLEOTIDE SEQUENCE [LARGE SCALE GENOMIC DNA]</scope>
    <source>
        <tissue evidence="3">Muscle</tissue>
    </source>
</reference>
<feature type="compositionally biased region" description="Pro residues" evidence="1">
    <location>
        <begin position="45"/>
        <end position="55"/>
    </location>
</feature>
<feature type="region of interest" description="Disordered" evidence="1">
    <location>
        <begin position="37"/>
        <end position="65"/>
    </location>
</feature>
<keyword evidence="2" id="KW-0812">Transmembrane</keyword>
<protein>
    <submittedName>
        <fullName evidence="3">Uncharacterized protein</fullName>
    </submittedName>
</protein>
<evidence type="ECO:0000313" key="4">
    <source>
        <dbReference type="Proteomes" id="UP000314294"/>
    </source>
</evidence>
<name>A0A4Z2E5R9_9TELE</name>
<comment type="caution">
    <text evidence="3">The sequence shown here is derived from an EMBL/GenBank/DDBJ whole genome shotgun (WGS) entry which is preliminary data.</text>
</comment>
<gene>
    <name evidence="3" type="ORF">EYF80_065936</name>
</gene>
<keyword evidence="2" id="KW-1133">Transmembrane helix</keyword>
<dbReference type="AlphaFoldDB" id="A0A4Z2E5R9"/>
<keyword evidence="2" id="KW-0472">Membrane</keyword>
<accession>A0A4Z2E5R9</accession>
<keyword evidence="4" id="KW-1185">Reference proteome</keyword>
<evidence type="ECO:0000313" key="3">
    <source>
        <dbReference type="EMBL" id="TNN23940.1"/>
    </source>
</evidence>
<organism evidence="3 4">
    <name type="scientific">Liparis tanakae</name>
    <name type="common">Tanaka's snailfish</name>
    <dbReference type="NCBI Taxonomy" id="230148"/>
    <lineage>
        <taxon>Eukaryota</taxon>
        <taxon>Metazoa</taxon>
        <taxon>Chordata</taxon>
        <taxon>Craniata</taxon>
        <taxon>Vertebrata</taxon>
        <taxon>Euteleostomi</taxon>
        <taxon>Actinopterygii</taxon>
        <taxon>Neopterygii</taxon>
        <taxon>Teleostei</taxon>
        <taxon>Neoteleostei</taxon>
        <taxon>Acanthomorphata</taxon>
        <taxon>Eupercaria</taxon>
        <taxon>Perciformes</taxon>
        <taxon>Cottioidei</taxon>
        <taxon>Cottales</taxon>
        <taxon>Liparidae</taxon>
        <taxon>Liparis</taxon>
    </lineage>
</organism>
<feature type="transmembrane region" description="Helical" evidence="2">
    <location>
        <begin position="71"/>
        <end position="87"/>
    </location>
</feature>
<dbReference type="EMBL" id="SRLO01016885">
    <property type="protein sequence ID" value="TNN23940.1"/>
    <property type="molecule type" value="Genomic_DNA"/>
</dbReference>
<evidence type="ECO:0000256" key="2">
    <source>
        <dbReference type="SAM" id="Phobius"/>
    </source>
</evidence>
<dbReference type="Proteomes" id="UP000314294">
    <property type="component" value="Unassembled WGS sequence"/>
</dbReference>